<accession>A0AAV4BHL2</accession>
<comment type="caution">
    <text evidence="1">The sequence shown here is derived from an EMBL/GenBank/DDBJ whole genome shotgun (WGS) entry which is preliminary data.</text>
</comment>
<evidence type="ECO:0000313" key="2">
    <source>
        <dbReference type="Proteomes" id="UP000735302"/>
    </source>
</evidence>
<dbReference type="AlphaFoldDB" id="A0AAV4BHL2"/>
<sequence>MAVAVIGAALATGGEHLIEYITEKATDYAEQKVGEIVNSTSTYIKEAITSGCGKGSNCEEIGHDVVNTLAPAVQEDVTNLAYRGINGPIMNCYRLRKYASLQTHQNKACCNGSWHIVTEIPMHRTMKTKM</sequence>
<name>A0AAV4BHL2_9GAST</name>
<dbReference type="Proteomes" id="UP000735302">
    <property type="component" value="Unassembled WGS sequence"/>
</dbReference>
<dbReference type="EMBL" id="BLXT01004955">
    <property type="protein sequence ID" value="GFO18452.1"/>
    <property type="molecule type" value="Genomic_DNA"/>
</dbReference>
<keyword evidence="2" id="KW-1185">Reference proteome</keyword>
<reference evidence="1 2" key="1">
    <citation type="journal article" date="2021" name="Elife">
        <title>Chloroplast acquisition without the gene transfer in kleptoplastic sea slugs, Plakobranchus ocellatus.</title>
        <authorList>
            <person name="Maeda T."/>
            <person name="Takahashi S."/>
            <person name="Yoshida T."/>
            <person name="Shimamura S."/>
            <person name="Takaki Y."/>
            <person name="Nagai Y."/>
            <person name="Toyoda A."/>
            <person name="Suzuki Y."/>
            <person name="Arimoto A."/>
            <person name="Ishii H."/>
            <person name="Satoh N."/>
            <person name="Nishiyama T."/>
            <person name="Hasebe M."/>
            <person name="Maruyama T."/>
            <person name="Minagawa J."/>
            <person name="Obokata J."/>
            <person name="Shigenobu S."/>
        </authorList>
    </citation>
    <scope>NUCLEOTIDE SEQUENCE [LARGE SCALE GENOMIC DNA]</scope>
</reference>
<gene>
    <name evidence="1" type="ORF">PoB_004495700</name>
</gene>
<protein>
    <submittedName>
        <fullName evidence="1">Uncharacterized protein</fullName>
    </submittedName>
</protein>
<proteinExistence type="predicted"/>
<evidence type="ECO:0000313" key="1">
    <source>
        <dbReference type="EMBL" id="GFO18452.1"/>
    </source>
</evidence>
<organism evidence="1 2">
    <name type="scientific">Plakobranchus ocellatus</name>
    <dbReference type="NCBI Taxonomy" id="259542"/>
    <lineage>
        <taxon>Eukaryota</taxon>
        <taxon>Metazoa</taxon>
        <taxon>Spiralia</taxon>
        <taxon>Lophotrochozoa</taxon>
        <taxon>Mollusca</taxon>
        <taxon>Gastropoda</taxon>
        <taxon>Heterobranchia</taxon>
        <taxon>Euthyneura</taxon>
        <taxon>Panpulmonata</taxon>
        <taxon>Sacoglossa</taxon>
        <taxon>Placobranchoidea</taxon>
        <taxon>Plakobranchidae</taxon>
        <taxon>Plakobranchus</taxon>
    </lineage>
</organism>